<feature type="domain" description="Aerotolerance regulator N-terminal" evidence="2">
    <location>
        <begin position="1"/>
        <end position="45"/>
    </location>
</feature>
<feature type="non-terminal residue" evidence="3">
    <location>
        <position position="1"/>
    </location>
</feature>
<dbReference type="AlphaFoldDB" id="A0A381N6B6"/>
<dbReference type="NCBIfam" id="TIGR02226">
    <property type="entry name" value="two_anch"/>
    <property type="match status" value="1"/>
</dbReference>
<accession>A0A381N6B6</accession>
<evidence type="ECO:0000259" key="2">
    <source>
        <dbReference type="Pfam" id="PF07584"/>
    </source>
</evidence>
<keyword evidence="1" id="KW-0472">Membrane</keyword>
<sequence length="658" mass="74649">VEFSTLQFIKQLETSSIRKVQIQQIILLLLRILAITALVLMLAQPVTQGLMPGWLATEQRARLVVVIDNSASMNGKIDGESLLERAKSGAISLLPFFHDNTQATVVQTCPEKTIFTGSPHDPLLPSLIKDIEASYEFDDIWTVIDSLVTDPTIDELVKECVVFSNLMHRPDSTFLAKNFRDDWKFYFINPGEIYDNLSIQSVSSINRIKTPNELVKLNARIKNSGNLPKPNVPVELLFDNHRVGQVVAEFTPAREKEFIFQAYPGRKGIVRARVTLPEDDYTADNNWFISMPVMEQIKCGLIASTQEELTILEMVFRSIDPTNQFLFIESRLQPDINRLFIDELDVAVIHNPQNISEEAIAALDHFLKNGGGLIWFQGSGDPEVFNDNLATHLGFPVIEELKKTGTGFFKINYRKSNSDLLANLQVRNIQKELPEIFSYINAKTTRKHKVHLSLNTGDPFLLEFSKGSGTVFYFTSLLDLRWNDLPVRGLLIPLVYRLLILTGTDEINTAPVAVGSTKWIYIEQDYIRSTWEVESPSGQKTLIVPDFNREGILIPATDELGIYRVFANGELFTSFPTRLYYKEYIQEELSQENLDQMISEDNTQWLDLEADFAALFSEIRQGKALWKTFLLIAIALLLLESILGRPNPSKMKSPDNHD</sequence>
<evidence type="ECO:0000313" key="3">
    <source>
        <dbReference type="EMBL" id="SUZ50180.1"/>
    </source>
</evidence>
<dbReference type="InterPro" id="IPR024163">
    <property type="entry name" value="Aerotolerance_reg_N"/>
</dbReference>
<dbReference type="SUPFAM" id="SSF52317">
    <property type="entry name" value="Class I glutamine amidotransferase-like"/>
    <property type="match status" value="1"/>
</dbReference>
<dbReference type="Pfam" id="PF07584">
    <property type="entry name" value="BatA"/>
    <property type="match status" value="1"/>
</dbReference>
<protein>
    <recommendedName>
        <fullName evidence="2">Aerotolerance regulator N-terminal domain-containing protein</fullName>
    </recommendedName>
</protein>
<dbReference type="EMBL" id="UINC01000156">
    <property type="protein sequence ID" value="SUZ50180.1"/>
    <property type="molecule type" value="Genomic_DNA"/>
</dbReference>
<keyword evidence="1" id="KW-1133">Transmembrane helix</keyword>
<proteinExistence type="predicted"/>
<name>A0A381N6B6_9ZZZZ</name>
<gene>
    <name evidence="3" type="ORF">METZ01_LOCUS3034</name>
</gene>
<dbReference type="PANTHER" id="PTHR37464">
    <property type="entry name" value="BLL2463 PROTEIN"/>
    <property type="match status" value="1"/>
</dbReference>
<reference evidence="3" key="1">
    <citation type="submission" date="2018-05" db="EMBL/GenBank/DDBJ databases">
        <authorList>
            <person name="Lanie J.A."/>
            <person name="Ng W.-L."/>
            <person name="Kazmierczak K.M."/>
            <person name="Andrzejewski T.M."/>
            <person name="Davidsen T.M."/>
            <person name="Wayne K.J."/>
            <person name="Tettelin H."/>
            <person name="Glass J.I."/>
            <person name="Rusch D."/>
            <person name="Podicherti R."/>
            <person name="Tsui H.-C.T."/>
            <person name="Winkler M.E."/>
        </authorList>
    </citation>
    <scope>NUCLEOTIDE SEQUENCE</scope>
</reference>
<dbReference type="Gene3D" id="3.40.50.880">
    <property type="match status" value="1"/>
</dbReference>
<feature type="transmembrane region" description="Helical" evidence="1">
    <location>
        <begin position="25"/>
        <end position="43"/>
    </location>
</feature>
<keyword evidence="1" id="KW-0812">Transmembrane</keyword>
<organism evidence="3">
    <name type="scientific">marine metagenome</name>
    <dbReference type="NCBI Taxonomy" id="408172"/>
    <lineage>
        <taxon>unclassified sequences</taxon>
        <taxon>metagenomes</taxon>
        <taxon>ecological metagenomes</taxon>
    </lineage>
</organism>
<dbReference type="InterPro" id="IPR029062">
    <property type="entry name" value="Class_I_gatase-like"/>
</dbReference>
<evidence type="ECO:0000256" key="1">
    <source>
        <dbReference type="SAM" id="Phobius"/>
    </source>
</evidence>
<dbReference type="InterPro" id="IPR011933">
    <property type="entry name" value="Double_TM_dom"/>
</dbReference>
<dbReference type="PANTHER" id="PTHR37464:SF1">
    <property type="entry name" value="BLL2463 PROTEIN"/>
    <property type="match status" value="1"/>
</dbReference>